<reference evidence="1 2" key="1">
    <citation type="journal article" date="2013" name="J. Bacteriol.">
        <title>Evolutionary Relationships among Actinophages and a Putative Adaptation for Growth in Streptomyces spp.</title>
        <authorList>
            <person name="Smith M.C."/>
            <person name="Hendrix R.W."/>
            <person name="Dedrick R."/>
            <person name="Mitchell K."/>
            <person name="Ko C.C."/>
            <person name="Russell D."/>
            <person name="Bell E."/>
            <person name="Gregory M."/>
            <person name="Bibb M.J."/>
            <person name="Pethick F."/>
            <person name="Jacobs-Sera D."/>
            <person name="Herron P."/>
            <person name="Buttner M.J."/>
            <person name="Hatfull G.F."/>
        </authorList>
    </citation>
    <scope>NUCLEOTIDE SEQUENCE [LARGE SCALE GENOMIC DNA]</scope>
</reference>
<evidence type="ECO:0000313" key="2">
    <source>
        <dbReference type="Proteomes" id="UP000002921"/>
    </source>
</evidence>
<organism evidence="1 2">
    <name type="scientific">Streptomyces phage phiELB20</name>
    <dbReference type="NCBI Taxonomy" id="1211278"/>
    <lineage>
        <taxon>Viruses</taxon>
        <taxon>Duplodnaviria</taxon>
        <taxon>Heunggongvirae</taxon>
        <taxon>Uroviricota</taxon>
        <taxon>Caudoviricetes</taxon>
        <taxon>Arquatrovirinae</taxon>
        <taxon>Arequatrovirus</taxon>
        <taxon>Arequatrovirus ELB20</taxon>
    </lineage>
</organism>
<sequence length="57" mass="6820">MTRIDLGPAGIVYAHAGWNRWLGTDRVWVHTYENGWERRVRVRPDGRVLYARWIRPS</sequence>
<dbReference type="Proteomes" id="UP000002921">
    <property type="component" value="Genome"/>
</dbReference>
<keyword evidence="2" id="KW-1185">Reference proteome</keyword>
<name>I6ZYY4_9CAUD</name>
<protein>
    <submittedName>
        <fullName evidence="1">Uncharacterized protein</fullName>
    </submittedName>
</protein>
<evidence type="ECO:0000313" key="1">
    <source>
        <dbReference type="EMBL" id="AFO10933.1"/>
    </source>
</evidence>
<accession>I6ZYY4</accession>
<dbReference type="EMBL" id="JX262376">
    <property type="protein sequence ID" value="AFO10933.1"/>
    <property type="molecule type" value="Genomic_DNA"/>
</dbReference>
<gene>
    <name evidence="1" type="ORF">ELB20_67</name>
</gene>
<proteinExistence type="predicted"/>